<keyword evidence="1" id="KW-0812">Transmembrane</keyword>
<sequence length="132" mass="14796">MQNPFGNGMIPLPSNVIVLKKGNSQNVRIGKIGFSISALLFHWLPSILRSDTYNFLCILGVDAILWMAVNMFLRLGLGVDPSSTFTYAYIIGSIIWGLIYNRMYIVHLLKNGYKPADKRSANLLNKAGYLKK</sequence>
<keyword evidence="1" id="KW-1133">Transmembrane helix</keyword>
<gene>
    <name evidence="2" type="ORF">DY048_04080</name>
</gene>
<organism evidence="2 3">
    <name type="scientific">Apilactobacillus timberlakei</name>
    <dbReference type="NCBI Taxonomy" id="2008380"/>
    <lineage>
        <taxon>Bacteria</taxon>
        <taxon>Bacillati</taxon>
        <taxon>Bacillota</taxon>
        <taxon>Bacilli</taxon>
        <taxon>Lactobacillales</taxon>
        <taxon>Lactobacillaceae</taxon>
        <taxon>Apilactobacillus</taxon>
    </lineage>
</organism>
<evidence type="ECO:0000313" key="3">
    <source>
        <dbReference type="Proteomes" id="UP000767392"/>
    </source>
</evidence>
<dbReference type="EMBL" id="QUAM01000003">
    <property type="protein sequence ID" value="TPR14131.1"/>
    <property type="molecule type" value="Genomic_DNA"/>
</dbReference>
<evidence type="ECO:0008006" key="4">
    <source>
        <dbReference type="Google" id="ProtNLM"/>
    </source>
</evidence>
<evidence type="ECO:0000256" key="1">
    <source>
        <dbReference type="SAM" id="Phobius"/>
    </source>
</evidence>
<dbReference type="GeneID" id="58108727"/>
<feature type="transmembrane region" description="Helical" evidence="1">
    <location>
        <begin position="55"/>
        <end position="75"/>
    </location>
</feature>
<dbReference type="Proteomes" id="UP000767392">
    <property type="component" value="Unassembled WGS sequence"/>
</dbReference>
<accession>A0ABY2YSS8</accession>
<comment type="caution">
    <text evidence="2">The sequence shown here is derived from an EMBL/GenBank/DDBJ whole genome shotgun (WGS) entry which is preliminary data.</text>
</comment>
<feature type="transmembrane region" description="Helical" evidence="1">
    <location>
        <begin position="87"/>
        <end position="109"/>
    </location>
</feature>
<name>A0ABY2YSS8_9LACO</name>
<dbReference type="RefSeq" id="WP_105987859.1">
    <property type="nucleotide sequence ID" value="NZ_POST01000003.1"/>
</dbReference>
<evidence type="ECO:0000313" key="2">
    <source>
        <dbReference type="EMBL" id="TPR14131.1"/>
    </source>
</evidence>
<protein>
    <recommendedName>
        <fullName evidence="4">Integral membrane protein</fullName>
    </recommendedName>
</protein>
<keyword evidence="3" id="KW-1185">Reference proteome</keyword>
<reference evidence="2 3" key="1">
    <citation type="submission" date="2018-08" db="EMBL/GenBank/DDBJ databases">
        <title>Comparative genomics of wild bee and flower associated Lactobacillus reveals potential adaptation to the bee host.</title>
        <authorList>
            <person name="Vuong H.Q."/>
            <person name="Mcfrederick Q.S."/>
        </authorList>
    </citation>
    <scope>NUCLEOTIDE SEQUENCE [LARGE SCALE GENOMIC DNA]</scope>
    <source>
        <strain evidence="2 3">HV_04</strain>
    </source>
</reference>
<keyword evidence="1" id="KW-0472">Membrane</keyword>
<proteinExistence type="predicted"/>